<evidence type="ECO:0000256" key="1">
    <source>
        <dbReference type="SAM" id="MobiDB-lite"/>
    </source>
</evidence>
<dbReference type="PATRIC" id="fig|1719120.3.peg.3723"/>
<protein>
    <submittedName>
        <fullName evidence="4">Transposase</fullName>
    </submittedName>
</protein>
<evidence type="ECO:0000259" key="3">
    <source>
        <dbReference type="Pfam" id="PF13340"/>
    </source>
</evidence>
<dbReference type="EMBL" id="LKCM01000276">
    <property type="protein sequence ID" value="KPQ42011.1"/>
    <property type="molecule type" value="Genomic_DNA"/>
</dbReference>
<dbReference type="Proteomes" id="UP000050360">
    <property type="component" value="Unassembled WGS sequence"/>
</dbReference>
<dbReference type="InterPro" id="IPR025161">
    <property type="entry name" value="IS402-like_dom"/>
</dbReference>
<gene>
    <name evidence="4" type="ORF">MPEBLZ_03431</name>
</gene>
<feature type="region of interest" description="Disordered" evidence="1">
    <location>
        <begin position="114"/>
        <end position="138"/>
    </location>
</feature>
<evidence type="ECO:0000313" key="4">
    <source>
        <dbReference type="EMBL" id="KPQ42011.1"/>
    </source>
</evidence>
<dbReference type="GO" id="GO:0003677">
    <property type="term" value="F:DNA binding"/>
    <property type="evidence" value="ECO:0007669"/>
    <property type="project" value="InterPro"/>
</dbReference>
<dbReference type="Pfam" id="PF01609">
    <property type="entry name" value="DDE_Tnp_1"/>
    <property type="match status" value="1"/>
</dbReference>
<proteinExistence type="predicted"/>
<feature type="domain" description="Transposase IS4-like" evidence="2">
    <location>
        <begin position="118"/>
        <end position="211"/>
    </location>
</feature>
<dbReference type="GO" id="GO:0004803">
    <property type="term" value="F:transposase activity"/>
    <property type="evidence" value="ECO:0007669"/>
    <property type="project" value="InterPro"/>
</dbReference>
<evidence type="ECO:0000313" key="5">
    <source>
        <dbReference type="Proteomes" id="UP000050360"/>
    </source>
</evidence>
<evidence type="ECO:0000259" key="2">
    <source>
        <dbReference type="Pfam" id="PF01609"/>
    </source>
</evidence>
<accession>A0A0P8DWK4</accession>
<feature type="domain" description="Insertion element IS402-like" evidence="3">
    <location>
        <begin position="14"/>
        <end position="87"/>
    </location>
</feature>
<name>A0A0P8DWK4_9EURY</name>
<sequence length="221" mass="25258">MTTRKIGHDYEIYDELWKKIEPLIPPPKPKKKAGRPRKDDRKMMTAIFYILRTGCQWKTLPRSLGAPSTVHDRFQEWREAGLFEAMWKAGLMEYDMKKGIEWEWQSMDGAMTKAPLGGEGTGANPTDRGKKGTKRSMLTEGSGIPLSVAVDGANRHDKKLVKGTLDAIIIERPSSNNVYQNMCMDKGYDFLDIRELVEDYGYTAHIRSRGEENNEKKDSRL</sequence>
<dbReference type="NCBIfam" id="NF033580">
    <property type="entry name" value="transpos_IS5_3"/>
    <property type="match status" value="1"/>
</dbReference>
<dbReference type="Pfam" id="PF13340">
    <property type="entry name" value="DUF4096"/>
    <property type="match status" value="1"/>
</dbReference>
<dbReference type="InterPro" id="IPR002559">
    <property type="entry name" value="Transposase_11"/>
</dbReference>
<comment type="caution">
    <text evidence="4">The sequence shown here is derived from an EMBL/GenBank/DDBJ whole genome shotgun (WGS) entry which is preliminary data.</text>
</comment>
<dbReference type="PANTHER" id="PTHR30007">
    <property type="entry name" value="PHP DOMAIN PROTEIN"/>
    <property type="match status" value="1"/>
</dbReference>
<dbReference type="PANTHER" id="PTHR30007:SF0">
    <property type="entry name" value="TRANSPOSASE"/>
    <property type="match status" value="1"/>
</dbReference>
<reference evidence="4 5" key="1">
    <citation type="submission" date="2015-09" db="EMBL/GenBank/DDBJ databases">
        <title>A metagenomics-based metabolic model of nitrate-dependent anaerobic oxidation of methane by Methanoperedens-like archaea.</title>
        <authorList>
            <person name="Arshad A."/>
            <person name="Speth D.R."/>
            <person name="De Graaf R.M."/>
            <person name="Op Den Camp H.J."/>
            <person name="Jetten M.S."/>
            <person name="Welte C.U."/>
        </authorList>
    </citation>
    <scope>NUCLEOTIDE SEQUENCE [LARGE SCALE GENOMIC DNA]</scope>
</reference>
<organism evidence="4 5">
    <name type="scientific">Candidatus Methanoperedens nitratireducens</name>
    <dbReference type="NCBI Taxonomy" id="1392998"/>
    <lineage>
        <taxon>Archaea</taxon>
        <taxon>Methanobacteriati</taxon>
        <taxon>Methanobacteriota</taxon>
        <taxon>Stenosarchaea group</taxon>
        <taxon>Methanomicrobia</taxon>
        <taxon>Methanosarcinales</taxon>
        <taxon>ANME-2 cluster</taxon>
        <taxon>Candidatus Methanoperedentaceae</taxon>
        <taxon>Candidatus Methanoperedens</taxon>
    </lineage>
</organism>
<dbReference type="GO" id="GO:0006313">
    <property type="term" value="P:DNA transposition"/>
    <property type="evidence" value="ECO:0007669"/>
    <property type="project" value="InterPro"/>
</dbReference>
<dbReference type="AlphaFoldDB" id="A0A0P8DWK4"/>